<dbReference type="HOGENOM" id="CLU_006229_4_2_10"/>
<dbReference type="PANTHER" id="PTHR11669:SF8">
    <property type="entry name" value="DNA POLYMERASE III SUBUNIT DELTA"/>
    <property type="match status" value="1"/>
</dbReference>
<proteinExistence type="predicted"/>
<protein>
    <submittedName>
        <fullName evidence="1">Putative DNA polymerase III, delta subunit</fullName>
    </submittedName>
</protein>
<dbReference type="RefSeq" id="WP_013686402.1">
    <property type="nucleotide sequence ID" value="NC_015321.1"/>
</dbReference>
<dbReference type="GO" id="GO:0006261">
    <property type="term" value="P:DNA-templated DNA replication"/>
    <property type="evidence" value="ECO:0007669"/>
    <property type="project" value="TreeGrafter"/>
</dbReference>
<sequence length="371" mass="42612">MQFNSIPGQEELKSHLIEEVKGGKISHAQLFAGKSGHATLPLALAFIQYIFCEDKGEKDSCGKCASCKKVDDLQHPDLHFSFPTVQTLSKITNPLLPLWRTQIKEQPIFDLYHWTKRIDDKERKPIIGTEESLEIVKKLALKSYEGGYKVMLIWMAEEMNPTCANKLLKILEEPPAKTLFLLVTDDPDKLLITIRSRTQILRVSSYPMDVIQQVVENSGITRQLAESIAARSNGNLIDAQQIMGDQSEANLFRELFIQLMRVCFKKDVNGMLDWSEQVSALSREGQKQFVQYALHMVRQSLLKNYTQDMLTRVSQEEAAFLNNFARFISNNNALDFMEIFNDAHYHLDRNAYGKLLFTQVCFQVMRFIHRA</sequence>
<dbReference type="PANTHER" id="PTHR11669">
    <property type="entry name" value="REPLICATION FACTOR C / DNA POLYMERASE III GAMMA-TAU SUBUNIT"/>
    <property type="match status" value="1"/>
</dbReference>
<dbReference type="InterPro" id="IPR027417">
    <property type="entry name" value="P-loop_NTPase"/>
</dbReference>
<dbReference type="EMBL" id="CP002542">
    <property type="protein sequence ID" value="AEA43631.1"/>
    <property type="molecule type" value="Genomic_DNA"/>
</dbReference>
<dbReference type="InterPro" id="IPR050238">
    <property type="entry name" value="DNA_Rep/Repair_Clamp_Loader"/>
</dbReference>
<dbReference type="OrthoDB" id="9811073at2"/>
<name>F2IG10_FLUTR</name>
<accession>F2IG10</accession>
<dbReference type="Gene3D" id="3.40.50.300">
    <property type="entry name" value="P-loop containing nucleotide triphosphate hydrolases"/>
    <property type="match status" value="1"/>
</dbReference>
<dbReference type="eggNOG" id="COG0470">
    <property type="taxonomic scope" value="Bacteria"/>
</dbReference>
<dbReference type="Proteomes" id="UP000007463">
    <property type="component" value="Chromosome"/>
</dbReference>
<gene>
    <name evidence="1" type="ordered locus">Fluta_1639</name>
</gene>
<reference evidence="2" key="2">
    <citation type="submission" date="2011-02" db="EMBL/GenBank/DDBJ databases">
        <title>The complete genome of Fluviicola taffensis DSM 16823.</title>
        <authorList>
            <consortium name="US DOE Joint Genome Institute (JGI-PGF)"/>
            <person name="Lucas S."/>
            <person name="Copeland A."/>
            <person name="Lapidus A."/>
            <person name="Bruce D."/>
            <person name="Goodwin L."/>
            <person name="Pitluck S."/>
            <person name="Kyrpides N."/>
            <person name="Mavromatis K."/>
            <person name="Ivanova N."/>
            <person name="Mikhailova N."/>
            <person name="Pagani I."/>
            <person name="Chertkov O."/>
            <person name="Detter J.C."/>
            <person name="Han C."/>
            <person name="Tapia R."/>
            <person name="Land M."/>
            <person name="Hauser L."/>
            <person name="Markowitz V."/>
            <person name="Cheng J.-F."/>
            <person name="Hugenholtz P."/>
            <person name="Woyke T."/>
            <person name="Wu D."/>
            <person name="Tindall B."/>
            <person name="Pomrenke H.G."/>
            <person name="Brambilla E."/>
            <person name="Klenk H.-P."/>
            <person name="Eisen J.A."/>
        </authorList>
    </citation>
    <scope>NUCLEOTIDE SEQUENCE [LARGE SCALE GENOMIC DNA]</scope>
    <source>
        <strain evidence="2">DSM 16823 / RW262 / RW262</strain>
    </source>
</reference>
<evidence type="ECO:0000313" key="1">
    <source>
        <dbReference type="EMBL" id="AEA43631.1"/>
    </source>
</evidence>
<organism evidence="1 2">
    <name type="scientific">Fluviicola taffensis (strain DSM 16823 / NCIMB 13979 / RW262)</name>
    <dbReference type="NCBI Taxonomy" id="755732"/>
    <lineage>
        <taxon>Bacteria</taxon>
        <taxon>Pseudomonadati</taxon>
        <taxon>Bacteroidota</taxon>
        <taxon>Flavobacteriia</taxon>
        <taxon>Flavobacteriales</taxon>
        <taxon>Crocinitomicaceae</taxon>
        <taxon>Fluviicola</taxon>
    </lineage>
</organism>
<keyword evidence="2" id="KW-1185">Reference proteome</keyword>
<dbReference type="KEGG" id="fte:Fluta_1639"/>
<dbReference type="STRING" id="755732.Fluta_1639"/>
<dbReference type="Pfam" id="PF13177">
    <property type="entry name" value="DNA_pol3_delta2"/>
    <property type="match status" value="1"/>
</dbReference>
<reference evidence="1 2" key="1">
    <citation type="journal article" date="2011" name="Stand. Genomic Sci.">
        <title>Complete genome sequence of the gliding freshwater bacterium Fluviicola taffensis type strain (RW262).</title>
        <authorList>
            <person name="Woyke T."/>
            <person name="Chertkov O."/>
            <person name="Lapidus A."/>
            <person name="Nolan M."/>
            <person name="Lucas S."/>
            <person name="Del Rio T.G."/>
            <person name="Tice H."/>
            <person name="Cheng J.F."/>
            <person name="Tapia R."/>
            <person name="Han C."/>
            <person name="Goodwin L."/>
            <person name="Pitluck S."/>
            <person name="Liolios K."/>
            <person name="Pagani I."/>
            <person name="Ivanova N."/>
            <person name="Huntemann M."/>
            <person name="Mavromatis K."/>
            <person name="Mikhailova N."/>
            <person name="Pati A."/>
            <person name="Chen A."/>
            <person name="Palaniappan K."/>
            <person name="Land M."/>
            <person name="Hauser L."/>
            <person name="Brambilla E.M."/>
            <person name="Rohde M."/>
            <person name="Mwirichia R."/>
            <person name="Sikorski J."/>
            <person name="Tindall B.J."/>
            <person name="Goker M."/>
            <person name="Bristow J."/>
            <person name="Eisen J.A."/>
            <person name="Markowitz V."/>
            <person name="Hugenholtz P."/>
            <person name="Klenk H.P."/>
            <person name="Kyrpides N.C."/>
        </authorList>
    </citation>
    <scope>NUCLEOTIDE SEQUENCE [LARGE SCALE GENOMIC DNA]</scope>
    <source>
        <strain evidence="2">DSM 16823 / RW262 / RW262</strain>
    </source>
</reference>
<dbReference type="SUPFAM" id="SSF52540">
    <property type="entry name" value="P-loop containing nucleoside triphosphate hydrolases"/>
    <property type="match status" value="1"/>
</dbReference>
<evidence type="ECO:0000313" key="2">
    <source>
        <dbReference type="Proteomes" id="UP000007463"/>
    </source>
</evidence>
<dbReference type="AlphaFoldDB" id="F2IG10"/>